<dbReference type="InterPro" id="IPR036249">
    <property type="entry name" value="Thioredoxin-like_sf"/>
</dbReference>
<evidence type="ECO:0000256" key="4">
    <source>
        <dbReference type="ARBA" id="ARBA00023284"/>
    </source>
</evidence>
<protein>
    <submittedName>
        <fullName evidence="6">Unannotated protein</fullName>
    </submittedName>
</protein>
<dbReference type="InterPro" id="IPR013740">
    <property type="entry name" value="Redoxin"/>
</dbReference>
<gene>
    <name evidence="6" type="ORF">UFOPK1684_00762</name>
    <name evidence="7" type="ORF">UFOPK2158_00927</name>
</gene>
<name>A0A6J6E8U6_9ZZZZ</name>
<dbReference type="CDD" id="cd02966">
    <property type="entry name" value="TlpA_like_family"/>
    <property type="match status" value="1"/>
</dbReference>
<evidence type="ECO:0000259" key="5">
    <source>
        <dbReference type="PROSITE" id="PS51352"/>
    </source>
</evidence>
<dbReference type="PANTHER" id="PTHR42852">
    <property type="entry name" value="THIOL:DISULFIDE INTERCHANGE PROTEIN DSBE"/>
    <property type="match status" value="1"/>
</dbReference>
<dbReference type="EMBL" id="CAEZVY010000093">
    <property type="protein sequence ID" value="CAB4645957.1"/>
    <property type="molecule type" value="Genomic_DNA"/>
</dbReference>
<evidence type="ECO:0000256" key="2">
    <source>
        <dbReference type="ARBA" id="ARBA00022748"/>
    </source>
</evidence>
<dbReference type="PANTHER" id="PTHR42852:SF6">
    <property type="entry name" value="THIOL:DISULFIDE INTERCHANGE PROTEIN DSBE"/>
    <property type="match status" value="1"/>
</dbReference>
<dbReference type="GO" id="GO:0030313">
    <property type="term" value="C:cell envelope"/>
    <property type="evidence" value="ECO:0007669"/>
    <property type="project" value="UniProtKB-SubCell"/>
</dbReference>
<dbReference type="GO" id="GO:0017004">
    <property type="term" value="P:cytochrome complex assembly"/>
    <property type="evidence" value="ECO:0007669"/>
    <property type="project" value="UniProtKB-KW"/>
</dbReference>
<dbReference type="Gene3D" id="3.40.30.10">
    <property type="entry name" value="Glutaredoxin"/>
    <property type="match status" value="1"/>
</dbReference>
<dbReference type="GO" id="GO:0016491">
    <property type="term" value="F:oxidoreductase activity"/>
    <property type="evidence" value="ECO:0007669"/>
    <property type="project" value="InterPro"/>
</dbReference>
<dbReference type="SUPFAM" id="SSF52833">
    <property type="entry name" value="Thioredoxin-like"/>
    <property type="match status" value="1"/>
</dbReference>
<dbReference type="PROSITE" id="PS51352">
    <property type="entry name" value="THIOREDOXIN_2"/>
    <property type="match status" value="1"/>
</dbReference>
<dbReference type="PROSITE" id="PS00194">
    <property type="entry name" value="THIOREDOXIN_1"/>
    <property type="match status" value="1"/>
</dbReference>
<evidence type="ECO:0000256" key="1">
    <source>
        <dbReference type="ARBA" id="ARBA00004196"/>
    </source>
</evidence>
<accession>A0A6J6E8U6</accession>
<dbReference type="InterPro" id="IPR017937">
    <property type="entry name" value="Thioredoxin_CS"/>
</dbReference>
<keyword evidence="4" id="KW-0676">Redox-active center</keyword>
<dbReference type="Pfam" id="PF08534">
    <property type="entry name" value="Redoxin"/>
    <property type="match status" value="1"/>
</dbReference>
<dbReference type="PROSITE" id="PS51257">
    <property type="entry name" value="PROKAR_LIPOPROTEIN"/>
    <property type="match status" value="1"/>
</dbReference>
<evidence type="ECO:0000313" key="6">
    <source>
        <dbReference type="EMBL" id="CAB4571695.1"/>
    </source>
</evidence>
<dbReference type="AlphaFoldDB" id="A0A6J6E8U6"/>
<reference evidence="6" key="1">
    <citation type="submission" date="2020-05" db="EMBL/GenBank/DDBJ databases">
        <authorList>
            <person name="Chiriac C."/>
            <person name="Salcher M."/>
            <person name="Ghai R."/>
            <person name="Kavagutti S V."/>
        </authorList>
    </citation>
    <scope>NUCLEOTIDE SEQUENCE</scope>
</reference>
<comment type="subcellular location">
    <subcellularLocation>
        <location evidence="1">Cell envelope</location>
    </subcellularLocation>
</comment>
<sequence>MRALRIATAVALALTLGACARSGDELAAQYRDGTGQNYISGDGALTILAPDSRATPVEFGGSTDTGGTFTSADYADHVIVVNFWYAGCPPCRLEAADLEAVYQEFADQGVVFIGVNIMDQAPTALTFAKEFGVTYPTLLDANDGAVRLAFSGQIAPNAVPTTLVLDKDARVAARISGLLSDPDVLVGMIESVLEESS</sequence>
<organism evidence="6">
    <name type="scientific">freshwater metagenome</name>
    <dbReference type="NCBI Taxonomy" id="449393"/>
    <lineage>
        <taxon>unclassified sequences</taxon>
        <taxon>metagenomes</taxon>
        <taxon>ecological metagenomes</taxon>
    </lineage>
</organism>
<keyword evidence="2" id="KW-0201">Cytochrome c-type biogenesis</keyword>
<keyword evidence="3" id="KW-1015">Disulfide bond</keyword>
<dbReference type="InterPro" id="IPR013766">
    <property type="entry name" value="Thioredoxin_domain"/>
</dbReference>
<dbReference type="EMBL" id="CAEZTM010000030">
    <property type="protein sequence ID" value="CAB4571695.1"/>
    <property type="molecule type" value="Genomic_DNA"/>
</dbReference>
<dbReference type="InterPro" id="IPR050553">
    <property type="entry name" value="Thioredoxin_ResA/DsbE_sf"/>
</dbReference>
<proteinExistence type="predicted"/>
<evidence type="ECO:0000256" key="3">
    <source>
        <dbReference type="ARBA" id="ARBA00023157"/>
    </source>
</evidence>
<evidence type="ECO:0000313" key="7">
    <source>
        <dbReference type="EMBL" id="CAB4645957.1"/>
    </source>
</evidence>
<feature type="domain" description="Thioredoxin" evidence="5">
    <location>
        <begin position="48"/>
        <end position="194"/>
    </location>
</feature>